<gene>
    <name evidence="4" type="ORF">SAMN04488238_105144</name>
</gene>
<dbReference type="Gene3D" id="3.40.50.1820">
    <property type="entry name" value="alpha/beta hydrolase"/>
    <property type="match status" value="1"/>
</dbReference>
<dbReference type="PROSITE" id="PS01173">
    <property type="entry name" value="LIPASE_GDXG_HIS"/>
    <property type="match status" value="1"/>
</dbReference>
<dbReference type="Pfam" id="PF07859">
    <property type="entry name" value="Abhydrolase_3"/>
    <property type="match status" value="1"/>
</dbReference>
<proteinExistence type="inferred from homology"/>
<sequence>MNTPTDTMRDVLARLAKEDRDLADPTTLEPQQGRTLALLTNLRWNDDLPGMAEARTVMHAGGLPARWVVPSNDNGRDAILHVHGGGWAFCSPSTHEGAARRLAVACGCPVLTFDYRKSPEHPWPAGLDDVAEAWHGRDPSRRWSMAGDSAGANLALCAMLRLIAEGADLPAQALLFYGVYAADFQTASYVENSDGPGLTRAKMQRYWDWYAPQEVRADPEVAPLLADDAALAALPPLYLNAATLDPLLSDSENLVARLRALGRDDPFDRFDGVVHGFMQMGLALPEAREAFARAGKVFRGRSV</sequence>
<feature type="domain" description="Alpha/beta hydrolase fold-3" evidence="3">
    <location>
        <begin position="79"/>
        <end position="278"/>
    </location>
</feature>
<dbReference type="Proteomes" id="UP000198539">
    <property type="component" value="Unassembled WGS sequence"/>
</dbReference>
<keyword evidence="5" id="KW-1185">Reference proteome</keyword>
<dbReference type="GO" id="GO:0004806">
    <property type="term" value="F:triacylglycerol lipase activity"/>
    <property type="evidence" value="ECO:0007669"/>
    <property type="project" value="TreeGrafter"/>
</dbReference>
<dbReference type="GO" id="GO:0004771">
    <property type="term" value="F:sterol ester esterase activity"/>
    <property type="evidence" value="ECO:0007669"/>
    <property type="project" value="TreeGrafter"/>
</dbReference>
<comment type="similarity">
    <text evidence="1">Belongs to the 'GDXG' lipolytic enzyme family.</text>
</comment>
<dbReference type="PANTHER" id="PTHR23025">
    <property type="entry name" value="TRIACYLGLYCEROL LIPASE"/>
    <property type="match status" value="1"/>
</dbReference>
<dbReference type="GO" id="GO:0019433">
    <property type="term" value="P:triglyceride catabolic process"/>
    <property type="evidence" value="ECO:0007669"/>
    <property type="project" value="TreeGrafter"/>
</dbReference>
<dbReference type="GO" id="GO:0005829">
    <property type="term" value="C:cytosol"/>
    <property type="evidence" value="ECO:0007669"/>
    <property type="project" value="TreeGrafter"/>
</dbReference>
<evidence type="ECO:0000256" key="1">
    <source>
        <dbReference type="ARBA" id="ARBA00010515"/>
    </source>
</evidence>
<reference evidence="4 5" key="1">
    <citation type="submission" date="2016-10" db="EMBL/GenBank/DDBJ databases">
        <authorList>
            <person name="de Groot N.N."/>
        </authorList>
    </citation>
    <scope>NUCLEOTIDE SEQUENCE [LARGE SCALE GENOMIC DNA]</scope>
    <source>
        <strain evidence="4 5">CGMCC 1.8894</strain>
    </source>
</reference>
<dbReference type="RefSeq" id="WP_092888638.1">
    <property type="nucleotide sequence ID" value="NZ_CP061502.1"/>
</dbReference>
<protein>
    <submittedName>
        <fullName evidence="4">Acetyl esterase</fullName>
    </submittedName>
</protein>
<dbReference type="InterPro" id="IPR013094">
    <property type="entry name" value="AB_hydrolase_3"/>
</dbReference>
<organism evidence="4 5">
    <name type="scientific">Roseicitreum antarcticum</name>
    <dbReference type="NCBI Taxonomy" id="564137"/>
    <lineage>
        <taxon>Bacteria</taxon>
        <taxon>Pseudomonadati</taxon>
        <taxon>Pseudomonadota</taxon>
        <taxon>Alphaproteobacteria</taxon>
        <taxon>Rhodobacterales</taxon>
        <taxon>Paracoccaceae</taxon>
        <taxon>Roseicitreum</taxon>
    </lineage>
</organism>
<dbReference type="EMBL" id="FNOM01000005">
    <property type="protein sequence ID" value="SDX08897.1"/>
    <property type="molecule type" value="Genomic_DNA"/>
</dbReference>
<dbReference type="OrthoDB" id="9806180at2"/>
<accession>A0A1H2YV20</accession>
<evidence type="ECO:0000313" key="5">
    <source>
        <dbReference type="Proteomes" id="UP000198539"/>
    </source>
</evidence>
<evidence type="ECO:0000256" key="2">
    <source>
        <dbReference type="ARBA" id="ARBA00022801"/>
    </source>
</evidence>
<dbReference type="AlphaFoldDB" id="A0A1H2YV20"/>
<keyword evidence="2" id="KW-0378">Hydrolase</keyword>
<evidence type="ECO:0000313" key="4">
    <source>
        <dbReference type="EMBL" id="SDX08897.1"/>
    </source>
</evidence>
<dbReference type="PANTHER" id="PTHR23025:SF3">
    <property type="entry name" value="HORMONE-SENSITIVE LIPASE"/>
    <property type="match status" value="1"/>
</dbReference>
<dbReference type="STRING" id="564137.SAMN04488238_105144"/>
<name>A0A1H2YV20_9RHOB</name>
<evidence type="ECO:0000259" key="3">
    <source>
        <dbReference type="Pfam" id="PF07859"/>
    </source>
</evidence>
<dbReference type="InterPro" id="IPR029058">
    <property type="entry name" value="AB_hydrolase_fold"/>
</dbReference>
<dbReference type="InterPro" id="IPR002168">
    <property type="entry name" value="Lipase_GDXG_HIS_AS"/>
</dbReference>
<dbReference type="SUPFAM" id="SSF53474">
    <property type="entry name" value="alpha/beta-Hydrolases"/>
    <property type="match status" value="1"/>
</dbReference>